<evidence type="ECO:0000259" key="1">
    <source>
        <dbReference type="Pfam" id="PF26308"/>
    </source>
</evidence>
<comment type="caution">
    <text evidence="2">The sequence shown here is derived from an EMBL/GenBank/DDBJ whole genome shotgun (WGS) entry which is preliminary data.</text>
</comment>
<sequence length="469" mass="54327">MDDSNFMDEFSDTPNALADGVSMKEANESIDMYNGLFSIKYEETALELIGNLIFQWNPSPKVVFKGASDNSRDQFEKILGTKKPFEIFIDGLLFGQGRFTMIKDSIIEGEVYSEAIIGDKSVEVDELRFQIPNLRRFHGDTIKLESETYISTWNGRLVFDSKDYMITIDQRHKYSKLRDELKSKGGYVLMYNGMLLSKKGSISYQKAKELMFCFSMFLSFLNGRRVSCMFLKGLYETETKWTDYGPNLNDPYKYVVTWSTQFNTDGFNDLWLNFYKIWFELNEKSFLVNAIKWYLEANCSSTSSDTRTIMAQATLELIFNWWIVEQLKILSPGRDIENLSASNKFRIILAQSRIPYLVPAKYDGLVELVQKENGLTDGPDAIVSIRNSLVHSQSKKRKMINELPVHARYEAIPLALWYIELSLLNLLGYSGIYHNRVANNRYIHESEEYVPWVIRVKKTKIKNGDAFNH</sequence>
<reference evidence="2 3" key="1">
    <citation type="submission" date="2019-09" db="EMBL/GenBank/DDBJ databases">
        <authorList>
            <person name="Khan S.A."/>
            <person name="Jeon C.O."/>
            <person name="Chun B.H."/>
            <person name="Jeong S.E."/>
        </authorList>
    </citation>
    <scope>NUCLEOTIDE SEQUENCE [LARGE SCALE GENOMIC DNA]</scope>
    <source>
        <strain evidence="2 3">KCTC 42508</strain>
    </source>
</reference>
<gene>
    <name evidence="2" type="ORF">F0361_02495</name>
</gene>
<name>A0A5B2TXY4_9FLAO</name>
<accession>A0A5B2TXY4</accession>
<dbReference type="Pfam" id="PF26308">
    <property type="entry name" value="YopA_M"/>
    <property type="match status" value="1"/>
</dbReference>
<dbReference type="RefSeq" id="WP_154917080.1">
    <property type="nucleotide sequence ID" value="NZ_VUOE01000001.1"/>
</dbReference>
<proteinExistence type="predicted"/>
<dbReference type="Proteomes" id="UP000323188">
    <property type="component" value="Unassembled WGS sequence"/>
</dbReference>
<protein>
    <recommendedName>
        <fullName evidence="1">YopA central domain-containing protein</fullName>
    </recommendedName>
</protein>
<evidence type="ECO:0000313" key="2">
    <source>
        <dbReference type="EMBL" id="KAA2218510.1"/>
    </source>
</evidence>
<organism evidence="2 3">
    <name type="scientific">Maribacter flavus</name>
    <dbReference type="NCBI Taxonomy" id="1658664"/>
    <lineage>
        <taxon>Bacteria</taxon>
        <taxon>Pseudomonadati</taxon>
        <taxon>Bacteroidota</taxon>
        <taxon>Flavobacteriia</taxon>
        <taxon>Flavobacteriales</taxon>
        <taxon>Flavobacteriaceae</taxon>
        <taxon>Maribacter</taxon>
    </lineage>
</organism>
<dbReference type="AlphaFoldDB" id="A0A5B2TXY4"/>
<dbReference type="InterPro" id="IPR058684">
    <property type="entry name" value="YopA_M"/>
</dbReference>
<evidence type="ECO:0000313" key="3">
    <source>
        <dbReference type="Proteomes" id="UP000323188"/>
    </source>
</evidence>
<feature type="domain" description="YopA central" evidence="1">
    <location>
        <begin position="119"/>
        <end position="255"/>
    </location>
</feature>
<dbReference type="EMBL" id="VUOE01000001">
    <property type="protein sequence ID" value="KAA2218510.1"/>
    <property type="molecule type" value="Genomic_DNA"/>
</dbReference>